<dbReference type="RefSeq" id="WP_381014027.1">
    <property type="nucleotide sequence ID" value="NZ_JBHTJF010000042.1"/>
</dbReference>
<dbReference type="EMBL" id="JBHTJF010000042">
    <property type="protein sequence ID" value="MFD0944510.1"/>
    <property type="molecule type" value="Genomic_DNA"/>
</dbReference>
<evidence type="ECO:0008006" key="3">
    <source>
        <dbReference type="Google" id="ProtNLM"/>
    </source>
</evidence>
<comment type="caution">
    <text evidence="1">The sequence shown here is derived from an EMBL/GenBank/DDBJ whole genome shotgun (WGS) entry which is preliminary data.</text>
</comment>
<accession>A0ABW3GZ63</accession>
<name>A0ABW3GZ63_9BACL</name>
<gene>
    <name evidence="1" type="ORF">ACFQ0V_12215</name>
</gene>
<organism evidence="1 2">
    <name type="scientific">Savagea faecisuis</name>
    <dbReference type="NCBI Taxonomy" id="1274803"/>
    <lineage>
        <taxon>Bacteria</taxon>
        <taxon>Bacillati</taxon>
        <taxon>Bacillota</taxon>
        <taxon>Bacilli</taxon>
        <taxon>Bacillales</taxon>
        <taxon>Caryophanaceae</taxon>
        <taxon>Savagea</taxon>
    </lineage>
</organism>
<evidence type="ECO:0000313" key="1">
    <source>
        <dbReference type="EMBL" id="MFD0944510.1"/>
    </source>
</evidence>
<reference evidence="2" key="1">
    <citation type="journal article" date="2019" name="Int. J. Syst. Evol. Microbiol.">
        <title>The Global Catalogue of Microorganisms (GCM) 10K type strain sequencing project: providing services to taxonomists for standard genome sequencing and annotation.</title>
        <authorList>
            <consortium name="The Broad Institute Genomics Platform"/>
            <consortium name="The Broad Institute Genome Sequencing Center for Infectious Disease"/>
            <person name="Wu L."/>
            <person name="Ma J."/>
        </authorList>
    </citation>
    <scope>NUCLEOTIDE SEQUENCE [LARGE SCALE GENOMIC DNA]</scope>
    <source>
        <strain evidence="2">CCUG 63563</strain>
    </source>
</reference>
<sequence length="103" mass="11721">MKKSKLGKFIVLGALVGGALSLLDRGTREVVKERTDRALYYAKNPQILKEEIEQQVEKWSSIYEQASGEISSFAEQFNDLKELTPQVKQMVVEAKEAFIDQKE</sequence>
<evidence type="ECO:0000313" key="2">
    <source>
        <dbReference type="Proteomes" id="UP001596976"/>
    </source>
</evidence>
<dbReference type="Proteomes" id="UP001596976">
    <property type="component" value="Unassembled WGS sequence"/>
</dbReference>
<protein>
    <recommendedName>
        <fullName evidence="3">YtxH domain-containing protein</fullName>
    </recommendedName>
</protein>
<keyword evidence="2" id="KW-1185">Reference proteome</keyword>
<proteinExistence type="predicted"/>